<dbReference type="EMBL" id="CP104213">
    <property type="protein sequence ID" value="UWX63355.1"/>
    <property type="molecule type" value="Genomic_DNA"/>
</dbReference>
<feature type="domain" description="HD" evidence="1">
    <location>
        <begin position="72"/>
        <end position="164"/>
    </location>
</feature>
<evidence type="ECO:0000259" key="1">
    <source>
        <dbReference type="Pfam" id="PF01966"/>
    </source>
</evidence>
<sequence length="165" mass="18083">MAFRLLQNLRHLPAKVGRLSRSLRASQARPDDAWALGLLTPAEARLYLGMDARDREHACRVTRGLLAAHPQASPALRAAALLHDCGKSLRPYRVHERVLVGLVPGRLSRALPFGALYVRGAHPALGAELVRRIGGRARVAELVERHHTPGGDAEAALLHRFDDLE</sequence>
<dbReference type="RefSeq" id="WP_260559643.1">
    <property type="nucleotide sequence ID" value="NZ_BAABEC010000018.1"/>
</dbReference>
<keyword evidence="3" id="KW-1185">Reference proteome</keyword>
<protein>
    <submittedName>
        <fullName evidence="2">HDIG domain-containing protein</fullName>
    </submittedName>
</protein>
<dbReference type="Pfam" id="PF01966">
    <property type="entry name" value="HD"/>
    <property type="match status" value="1"/>
</dbReference>
<accession>A0ABY5YET7</accession>
<dbReference type="InterPro" id="IPR006675">
    <property type="entry name" value="HDIG_dom"/>
</dbReference>
<name>A0ABY5YET7_9DEIO</name>
<evidence type="ECO:0000313" key="3">
    <source>
        <dbReference type="Proteomes" id="UP001060261"/>
    </source>
</evidence>
<reference evidence="2" key="1">
    <citation type="submission" date="2022-09" db="EMBL/GenBank/DDBJ databases">
        <title>genome sequence of Deinococcus rubellus.</title>
        <authorList>
            <person name="Srinivasan S."/>
        </authorList>
    </citation>
    <scope>NUCLEOTIDE SEQUENCE</scope>
    <source>
        <strain evidence="2">Ant6</strain>
    </source>
</reference>
<dbReference type="NCBIfam" id="TIGR00277">
    <property type="entry name" value="HDIG"/>
    <property type="match status" value="1"/>
</dbReference>
<gene>
    <name evidence="2" type="ORF">N0D28_11430</name>
</gene>
<evidence type="ECO:0000313" key="2">
    <source>
        <dbReference type="EMBL" id="UWX63355.1"/>
    </source>
</evidence>
<dbReference type="Proteomes" id="UP001060261">
    <property type="component" value="Chromosome"/>
</dbReference>
<dbReference type="Gene3D" id="1.10.3210.10">
    <property type="entry name" value="Hypothetical protein af1432"/>
    <property type="match status" value="1"/>
</dbReference>
<proteinExistence type="predicted"/>
<dbReference type="InterPro" id="IPR006674">
    <property type="entry name" value="HD_domain"/>
</dbReference>
<dbReference type="SUPFAM" id="SSF109604">
    <property type="entry name" value="HD-domain/PDEase-like"/>
    <property type="match status" value="1"/>
</dbReference>
<organism evidence="2 3">
    <name type="scientific">Deinococcus rubellus</name>
    <dbReference type="NCBI Taxonomy" id="1889240"/>
    <lineage>
        <taxon>Bacteria</taxon>
        <taxon>Thermotogati</taxon>
        <taxon>Deinococcota</taxon>
        <taxon>Deinococci</taxon>
        <taxon>Deinococcales</taxon>
        <taxon>Deinococcaceae</taxon>
        <taxon>Deinococcus</taxon>
    </lineage>
</organism>